<sequence>MTEESNSSTQADKVEDPKTNKKWYEINDLLIGWIIVFFPIAIYGYWQRKEYDKNTRWLYSIITVIAAMSLLGLGSTSRYAVFFLAAPGYAWYVWSSDIASKAQKIPLVVAAALLVLSGFAELGSLPIKPNKNCPRTVTTSSGYTYVVDCSGNTLGGLR</sequence>
<dbReference type="AlphaFoldDB" id="A0A3B0YZ85"/>
<reference evidence="2" key="1">
    <citation type="submission" date="2018-06" db="EMBL/GenBank/DDBJ databases">
        <authorList>
            <person name="Zhirakovskaya E."/>
        </authorList>
    </citation>
    <scope>NUCLEOTIDE SEQUENCE</scope>
</reference>
<evidence type="ECO:0000256" key="1">
    <source>
        <dbReference type="SAM" id="Phobius"/>
    </source>
</evidence>
<organism evidence="2">
    <name type="scientific">hydrothermal vent metagenome</name>
    <dbReference type="NCBI Taxonomy" id="652676"/>
    <lineage>
        <taxon>unclassified sequences</taxon>
        <taxon>metagenomes</taxon>
        <taxon>ecological metagenomes</taxon>
    </lineage>
</organism>
<keyword evidence="1" id="KW-0812">Transmembrane</keyword>
<evidence type="ECO:0000313" key="2">
    <source>
        <dbReference type="EMBL" id="VAW79529.1"/>
    </source>
</evidence>
<feature type="transmembrane region" description="Helical" evidence="1">
    <location>
        <begin position="105"/>
        <end position="125"/>
    </location>
</feature>
<keyword evidence="1" id="KW-1133">Transmembrane helix</keyword>
<accession>A0A3B0YZ85</accession>
<feature type="transmembrane region" description="Helical" evidence="1">
    <location>
        <begin position="58"/>
        <end position="85"/>
    </location>
</feature>
<gene>
    <name evidence="2" type="ORF">MNBD_GAMMA12-1214</name>
</gene>
<feature type="transmembrane region" description="Helical" evidence="1">
    <location>
        <begin position="29"/>
        <end position="46"/>
    </location>
</feature>
<dbReference type="EMBL" id="UOFL01000174">
    <property type="protein sequence ID" value="VAW79529.1"/>
    <property type="molecule type" value="Genomic_DNA"/>
</dbReference>
<protein>
    <submittedName>
        <fullName evidence="2">Uncharacterized protein</fullName>
    </submittedName>
</protein>
<name>A0A3B0YZ85_9ZZZZ</name>
<keyword evidence="1" id="KW-0472">Membrane</keyword>
<proteinExistence type="predicted"/>